<organism evidence="1 2">
    <name type="scientific">Paenibacillus oryzae</name>
    <dbReference type="NCBI Taxonomy" id="1844972"/>
    <lineage>
        <taxon>Bacteria</taxon>
        <taxon>Bacillati</taxon>
        <taxon>Bacillota</taxon>
        <taxon>Bacilli</taxon>
        <taxon>Bacillales</taxon>
        <taxon>Paenibacillaceae</taxon>
        <taxon>Paenibacillus</taxon>
    </lineage>
</organism>
<proteinExistence type="predicted"/>
<dbReference type="EMBL" id="LYPA01000080">
    <property type="protein sequence ID" value="OBR62484.1"/>
    <property type="molecule type" value="Genomic_DNA"/>
</dbReference>
<comment type="caution">
    <text evidence="1">The sequence shown here is derived from an EMBL/GenBank/DDBJ whole genome shotgun (WGS) entry which is preliminary data.</text>
</comment>
<dbReference type="STRING" id="1844972.A7K91_02405"/>
<dbReference type="Proteomes" id="UP000092024">
    <property type="component" value="Unassembled WGS sequence"/>
</dbReference>
<evidence type="ECO:0000313" key="1">
    <source>
        <dbReference type="EMBL" id="OBR62484.1"/>
    </source>
</evidence>
<dbReference type="OrthoDB" id="9807346at2"/>
<dbReference type="AlphaFoldDB" id="A0A1A5YA37"/>
<name>A0A1A5YA37_9BACL</name>
<dbReference type="RefSeq" id="WP_068687344.1">
    <property type="nucleotide sequence ID" value="NZ_LYPA01000080.1"/>
</dbReference>
<reference evidence="1 2" key="1">
    <citation type="submission" date="2016-05" db="EMBL/GenBank/DDBJ databases">
        <title>Paenibacillus oryzae. sp. nov., isolated from the rice root.</title>
        <authorList>
            <person name="Zhang J."/>
            <person name="Zhang X."/>
        </authorList>
    </citation>
    <scope>NUCLEOTIDE SEQUENCE [LARGE SCALE GENOMIC DNA]</scope>
    <source>
        <strain evidence="1 2">1DrF-4</strain>
    </source>
</reference>
<protein>
    <submittedName>
        <fullName evidence="1">Uracil-DNA glycosylase</fullName>
    </submittedName>
</protein>
<evidence type="ECO:0000313" key="2">
    <source>
        <dbReference type="Proteomes" id="UP000092024"/>
    </source>
</evidence>
<keyword evidence="2" id="KW-1185">Reference proteome</keyword>
<gene>
    <name evidence="1" type="ORF">A7K91_02405</name>
</gene>
<sequence>MTEPQRLNCMKCRHYYVTWDPGAPRGCRAFGFKSQAMPSQLVLASSGKPCMNFEAKGKE</sequence>
<accession>A0A1A5YA37</accession>